<accession>A0A0N4UZM0</accession>
<evidence type="ECO:0000256" key="1">
    <source>
        <dbReference type="ARBA" id="ARBA00004123"/>
    </source>
</evidence>
<dbReference type="FunFam" id="1.25.40.800:FF:000001">
    <property type="entry name" value="CCR4-NOT transcription complex subunit 1"/>
    <property type="match status" value="1"/>
</dbReference>
<dbReference type="PANTHER" id="PTHR13162:SF8">
    <property type="entry name" value="CCR4-NOT TRANSCRIPTION COMPLEX SUBUNIT 1"/>
    <property type="match status" value="1"/>
</dbReference>
<dbReference type="PANTHER" id="PTHR13162">
    <property type="entry name" value="CCR4-NOT TRANSCRIPTION COMPLEX"/>
    <property type="match status" value="1"/>
</dbReference>
<dbReference type="InterPro" id="IPR032193">
    <property type="entry name" value="CNOT1_TTP_bind"/>
</dbReference>
<sequence length="2606" mass="289461">MSISVTPTAITLASLDRLLHKASSKFDSSHPDSCVNKELFCKLYLADCGCEAVALNLYVHRIVLKTLIKARTSLSACFEPEFSIGTVPVSKSTFSTVPQKLQLASSTSEGTKQLKDVFCAHFIRRLVENLLSDSSSSSAEQFYQFIDVVEEELGKVRLGLHNCFLDTLFKAELSLGLIPRLIIDITLFNSSVNPKYYKILRADTSVVLSNVFDYSEYSSKGIKFPSSLSPLQLLLTSVPETDSNNTSPVTDHLSSLQYIDLEDKDLDPVMENLATHNPNLLAHQIQDIGVAFTHNLETCKQHLLSLHATDSHMLHSANLSRVIIMMLNTCTGTQSLQTTIAWDRRNASASCNKIFVFFAPNLNWSEVVMHLDHPNFLVRNKGQLQFLMTLLLTGFGASPFPISLLYREWNFHKLGQYSWIEQIVQNPDVFSFIDYPCKTVNLSVLKVQPEETSKELLNWRSLDLLDILLHLGENRKLTTNVLRLFDKACACVDVVLLGLTQVPPPVSHLRIHVFSVLIPWLFTSHPNAVAVLNAAWNCEELNKPPMIIRSVILNCMANYYMKNQDDQAKLTRLLELAHELKPNGLGELFNMHQFPFTIDLACLASRRDFLKLDKWIEDKISEHGVIFTFFTSAFQDTFTSQLITFIRRRLAPPQPSLILPQETLSILLNCLSKPNAATSFAVAELHQLFQQIRQLQVRGALNVTQRAPLPLPTGAQSTVFGGGGGVPGGPGQAQSGAGTFSGFPYASAGSSFGQTSREQAIATAQQLQNRQQQQQAGGLPGSMQLFGSAGGPASFGQQADLLKATNSGNILQPNFGGGNSLSMSPSAQMMRTGFLANSSGAVPQARVGPISNTTVWNMPSGLPGTGALRSGPGSSTANSGIDFRAHLPPGAPGATGSIIGGTAGYTNSGNAVQPSGAAVATAARQSVSMSEDLTSVQFSEEIQNEANMYFQQIYSQNSQMPVNEFVNCLKAFKNSPHQKDRDVLACVVKNLFEEYRFFHEYPERELRTTAEVYGGIIREGIITSVSSSLLVHRKNLHFATAVRKVIESLQAEPGSMLWTFGIVSLNACRTKLCAYPKVCVMIASQESFNRFPQVLKEYVKMGIQGQLPLGHTRGDTPNWQQQQQQRASSTAAEAVSKMPSRTGTSVLSVTSVDTLVNATERDGSRLKQPADAIVEKVAFLFNNLSQSNLPKKTEEMKEMISEYGDDFVHWLAQYLVMKRVSIEQNFQPLYNNFLIAIADSNLEKYVKQETFRNIKILLRSDKRQAASNFGDRQLLKNLGLWLGTITIARDRPIVTSDLDMKSLLLEAYYKGQQELLFVVPFIAKIVAACSRSSVFGANCAWIRAILKVLAELHNEYDLKLNLKFEIEVLCKELHVDLHSLNGEGVLKNVEDRLARVPQQLGELKMLKQPEVGSSPVPHVRVGADSTAEATVSAVVQGQPQQHTSSSTGEVETITNVAQAAAIQTANIAIQQPPAHFHYHDINVVSFDGLTPHIKMSPSLPLFQMNPQLKHVIRPAICHAIKELIEPVTERAIRIAMHVTEHICKKDFALDGDEQRLRRASHHMIRAMTAGMASLTCHDPLATTLQSYLKQAFSNQLRSASNVLGVQQPNPEQMQMIDEAALTITDDNIELATNFIVKSACEKATPEMDKRLEAEYAMRKQARTADPKQRYVDPVALAKVQLLPEKIRTQVGVITAQQMAVYDGFSSKLCGFKPTTAEDMIADYSILKSSTPTSLQPVIHQPGTMEKEIEQFTNALQKITRDADLLFSSSNIAHPQIPAQSKAAAAIAVIRDAVSQLAASPREPIQLHNLITKIVEQLLYAYRNGDTLLPQQHHPGQVFPMEIEWSARLKEVFISVCKILASQLTLQNLAQRITRVICDCRLEYKFNADAVDLLAKNSLLQYNVFDHHLALLIESSASLEATLFAQRFLKMNISPGGIRQQILDHFPQTLEQLSKIQQFGQNRPTPTSESFPAMLHGIGRESPNIGVVPRAGSAAQPPLIAMNERMRSGSVPSSGALHAAGPGAGILSRVGTANENTEANAPELQSKVETILREWIQLCYKPVAQKEPQQALATIIHSMHEQGVLSTDEMITRFFRLCTEMCVDVSYRLLKNEAANIHHSPTVVRQRCYYTLDAFVKLTCLMIKHSDGGQYQTKINLLKKILNIVTYVLHQDHEIKGPDFHAMPYHRILIIMFNELTAPDPILDPIAWNILEAFGQALFILQPRREPGFAYAWLDIIGHRNFITRLLKESVEPQKTAPMYTQLIICHLKFLSPYLRSIQMPKSIAMMYKGTLRVLLVILHDFPELLCEYHYVICDIIPPNCIQLRNLVLSAYPKNMRLPDPFGTNLKVDSLVEMTQEPKMHLNMATIIPIELRTQLDDYLATRSSVDFHANLPSLLQMRSPNSSIPGLKYNTTLMHAVVLYVGMRAIEAIREKQQCITMTTIAHTAYMDIFQNLAVSLCTEGRYLLFNAIANQLRYPNSHTHYFSCTLLYLFLEANSPVIQEQITRILFERLVALRPHPWGLLITFIELIKNPLYGFWKHDFVRCAPEIESIVELNDTYVFRLLQSVASSCMGSSAARPSSISAPHAAHSASASACNSPAPAAAPNA</sequence>
<dbReference type="Pfam" id="PF25097">
    <property type="entry name" value="ARM_Cnot1"/>
    <property type="match status" value="1"/>
</dbReference>
<dbReference type="Pfam" id="PF16418">
    <property type="entry name" value="CNOT1_HEAT"/>
    <property type="match status" value="1"/>
</dbReference>
<dbReference type="OrthoDB" id="1933107at2759"/>
<feature type="domain" description="CCR4-NOT transcription complex subunit 1 HEAT repeat" evidence="12">
    <location>
        <begin position="513"/>
        <end position="671"/>
    </location>
</feature>
<dbReference type="InterPro" id="IPR007196">
    <property type="entry name" value="CCR4-Not_Not1_C"/>
</dbReference>
<feature type="domain" description="CCR4-NOT transcription complex subunit 1-like NOT1 connector" evidence="13">
    <location>
        <begin position="1776"/>
        <end position="1963"/>
    </location>
</feature>
<keyword evidence="3" id="KW-0805">Transcription regulation</keyword>
<dbReference type="GO" id="GO:0000932">
    <property type="term" value="C:P-body"/>
    <property type="evidence" value="ECO:0007669"/>
    <property type="project" value="TreeGrafter"/>
</dbReference>
<comment type="similarity">
    <text evidence="6">Belongs to the CNOT1 family.</text>
</comment>
<dbReference type="Gene3D" id="1.25.40.840">
    <property type="entry name" value="CCR4-NOT transcription complex subunit 1 TTP binding domain"/>
    <property type="match status" value="1"/>
</dbReference>
<evidence type="ECO:0000256" key="7">
    <source>
        <dbReference type="SAM" id="MobiDB-lite"/>
    </source>
</evidence>
<evidence type="ECO:0000259" key="13">
    <source>
        <dbReference type="Pfam" id="PF25097"/>
    </source>
</evidence>
<evidence type="ECO:0000256" key="5">
    <source>
        <dbReference type="ARBA" id="ARBA00023242"/>
    </source>
</evidence>
<feature type="domain" description="CCR4-NOT transcription complex subunit 1 TTP binding" evidence="11">
    <location>
        <begin position="925"/>
        <end position="1106"/>
    </location>
</feature>
<evidence type="ECO:0000256" key="2">
    <source>
        <dbReference type="ARBA" id="ARBA00022491"/>
    </source>
</evidence>
<dbReference type="GO" id="GO:0030015">
    <property type="term" value="C:CCR4-NOT core complex"/>
    <property type="evidence" value="ECO:0007669"/>
    <property type="project" value="InterPro"/>
</dbReference>
<name>A0A0N4UZM0_ENTVE</name>
<evidence type="ECO:0000259" key="8">
    <source>
        <dbReference type="Pfam" id="PF04054"/>
    </source>
</evidence>
<dbReference type="GO" id="GO:0005634">
    <property type="term" value="C:nucleus"/>
    <property type="evidence" value="ECO:0007669"/>
    <property type="project" value="UniProtKB-SubCell"/>
</dbReference>
<feature type="region of interest" description="Disordered" evidence="7">
    <location>
        <begin position="1110"/>
        <end position="1142"/>
    </location>
</feature>
<protein>
    <submittedName>
        <fullName evidence="16">CCR4-NOT transcription complex subunit 1</fullName>
    </submittedName>
</protein>
<dbReference type="Pfam" id="PF16415">
    <property type="entry name" value="CNOT1_CAF1_bind"/>
    <property type="match status" value="1"/>
</dbReference>
<dbReference type="InterPro" id="IPR032191">
    <property type="entry name" value="CNOT1_CAF1_bind"/>
</dbReference>
<dbReference type="FunFam" id="1.25.40.790:FF:000001">
    <property type="entry name" value="Ccr4-not transcription complex subunit 1 isoform"/>
    <property type="match status" value="1"/>
</dbReference>
<dbReference type="STRING" id="51028.A0A0N4UZM0"/>
<evidence type="ECO:0000259" key="11">
    <source>
        <dbReference type="Pfam" id="PF16417"/>
    </source>
</evidence>
<dbReference type="InterPro" id="IPR040398">
    <property type="entry name" value="Not1"/>
</dbReference>
<keyword evidence="5" id="KW-0539">Nucleus</keyword>
<gene>
    <name evidence="14" type="ORF">EVEC_LOCUS2786</name>
</gene>
<dbReference type="Gene3D" id="1.25.40.790">
    <property type="match status" value="1"/>
</dbReference>
<evidence type="ECO:0000256" key="3">
    <source>
        <dbReference type="ARBA" id="ARBA00023015"/>
    </source>
</evidence>
<proteinExistence type="inferred from homology"/>
<evidence type="ECO:0000259" key="9">
    <source>
        <dbReference type="Pfam" id="PF12842"/>
    </source>
</evidence>
<reference evidence="14 15" key="2">
    <citation type="submission" date="2018-10" db="EMBL/GenBank/DDBJ databases">
        <authorList>
            <consortium name="Pathogen Informatics"/>
        </authorList>
    </citation>
    <scope>NUCLEOTIDE SEQUENCE [LARGE SCALE GENOMIC DNA]</scope>
</reference>
<dbReference type="InterPro" id="IPR055454">
    <property type="entry name" value="CNOT1-like_NOT1_connector"/>
</dbReference>
<reference evidence="16" key="1">
    <citation type="submission" date="2016-04" db="UniProtKB">
        <authorList>
            <consortium name="WormBaseParasite"/>
        </authorList>
    </citation>
    <scope>IDENTIFICATION</scope>
</reference>
<dbReference type="GO" id="GO:0060090">
    <property type="term" value="F:molecular adaptor activity"/>
    <property type="evidence" value="ECO:0007669"/>
    <property type="project" value="TreeGrafter"/>
</dbReference>
<dbReference type="Pfam" id="PF12842">
    <property type="entry name" value="DUF3819"/>
    <property type="match status" value="1"/>
</dbReference>
<dbReference type="WBParaSite" id="EVEC_0000307801-mRNA-1">
    <property type="protein sequence ID" value="EVEC_0000307801-mRNA-1"/>
    <property type="gene ID" value="EVEC_0000307801"/>
</dbReference>
<evidence type="ECO:0000313" key="14">
    <source>
        <dbReference type="EMBL" id="VDD87643.1"/>
    </source>
</evidence>
<dbReference type="InterPro" id="IPR024557">
    <property type="entry name" value="CNOT1_dom_4"/>
</dbReference>
<keyword evidence="4" id="KW-0804">Transcription</keyword>
<evidence type="ECO:0000313" key="15">
    <source>
        <dbReference type="Proteomes" id="UP000274131"/>
    </source>
</evidence>
<evidence type="ECO:0000259" key="10">
    <source>
        <dbReference type="Pfam" id="PF16415"/>
    </source>
</evidence>
<dbReference type="GO" id="GO:0017148">
    <property type="term" value="P:negative regulation of translation"/>
    <property type="evidence" value="ECO:0007669"/>
    <property type="project" value="InterPro"/>
</dbReference>
<evidence type="ECO:0000256" key="6">
    <source>
        <dbReference type="ARBA" id="ARBA00025717"/>
    </source>
</evidence>
<dbReference type="InterPro" id="IPR038535">
    <property type="entry name" value="CNOT1_TTP_bind_sf"/>
</dbReference>
<dbReference type="Pfam" id="PF04054">
    <property type="entry name" value="Not1"/>
    <property type="match status" value="1"/>
</dbReference>
<dbReference type="FunFam" id="1.25.40.180:FF:000012">
    <property type="entry name" value="Ccr4-Not transcription complex subunit"/>
    <property type="match status" value="1"/>
</dbReference>
<evidence type="ECO:0000313" key="16">
    <source>
        <dbReference type="WBParaSite" id="EVEC_0000307801-mRNA-1"/>
    </source>
</evidence>
<feature type="domain" description="CCR4-NOT transcription complex subunit 1" evidence="9">
    <location>
        <begin position="1506"/>
        <end position="1662"/>
    </location>
</feature>
<dbReference type="InterPro" id="IPR032194">
    <property type="entry name" value="CNOT1_HEAT"/>
</dbReference>
<keyword evidence="2" id="KW-0678">Repressor</keyword>
<keyword evidence="15" id="KW-1185">Reference proteome</keyword>
<comment type="subcellular location">
    <subcellularLocation>
        <location evidence="1">Nucleus</location>
    </subcellularLocation>
</comment>
<dbReference type="Gene3D" id="1.25.40.800">
    <property type="match status" value="1"/>
</dbReference>
<dbReference type="Proteomes" id="UP000274131">
    <property type="component" value="Unassembled WGS sequence"/>
</dbReference>
<evidence type="ECO:0000256" key="4">
    <source>
        <dbReference type="ARBA" id="ARBA00023163"/>
    </source>
</evidence>
<evidence type="ECO:0000259" key="12">
    <source>
        <dbReference type="Pfam" id="PF16418"/>
    </source>
</evidence>
<dbReference type="Pfam" id="PF16417">
    <property type="entry name" value="CNOT1_TTP_bind"/>
    <property type="match status" value="1"/>
</dbReference>
<feature type="domain" description="CCR4-Not complex component Not1 C-terminal" evidence="8">
    <location>
        <begin position="2196"/>
        <end position="2552"/>
    </location>
</feature>
<dbReference type="GO" id="GO:0000289">
    <property type="term" value="P:nuclear-transcribed mRNA poly(A) tail shortening"/>
    <property type="evidence" value="ECO:0007669"/>
    <property type="project" value="UniProtKB-ARBA"/>
</dbReference>
<organism evidence="16">
    <name type="scientific">Enterobius vermicularis</name>
    <name type="common">Human pinworm</name>
    <dbReference type="NCBI Taxonomy" id="51028"/>
    <lineage>
        <taxon>Eukaryota</taxon>
        <taxon>Metazoa</taxon>
        <taxon>Ecdysozoa</taxon>
        <taxon>Nematoda</taxon>
        <taxon>Chromadorea</taxon>
        <taxon>Rhabditida</taxon>
        <taxon>Spirurina</taxon>
        <taxon>Oxyuridomorpha</taxon>
        <taxon>Oxyuroidea</taxon>
        <taxon>Oxyuridae</taxon>
        <taxon>Enterobius</taxon>
    </lineage>
</organism>
<dbReference type="EMBL" id="UXUI01007449">
    <property type="protein sequence ID" value="VDD87643.1"/>
    <property type="molecule type" value="Genomic_DNA"/>
</dbReference>
<dbReference type="Gene3D" id="1.25.40.180">
    <property type="match status" value="1"/>
</dbReference>
<feature type="domain" description="CCR4-NOT transcription complex subunit 1 CAF1-binding" evidence="10">
    <location>
        <begin position="1167"/>
        <end position="1390"/>
    </location>
</feature>